<dbReference type="KEGG" id="cpae:CPAST_c05930"/>
<dbReference type="EMBL" id="JPGY02000001">
    <property type="protein sequence ID" value="KRU13308.1"/>
    <property type="molecule type" value="Genomic_DNA"/>
</dbReference>
<organism evidence="2 5">
    <name type="scientific">Clostridium pasteurianum DSM 525 = ATCC 6013</name>
    <dbReference type="NCBI Taxonomy" id="1262449"/>
    <lineage>
        <taxon>Bacteria</taxon>
        <taxon>Bacillati</taxon>
        <taxon>Bacillota</taxon>
        <taxon>Clostridia</taxon>
        <taxon>Eubacteriales</taxon>
        <taxon>Clostridiaceae</taxon>
        <taxon>Clostridium</taxon>
    </lineage>
</organism>
<dbReference type="Proteomes" id="UP000030905">
    <property type="component" value="Chromosome"/>
</dbReference>
<keyword evidence="5" id="KW-1185">Reference proteome</keyword>
<reference evidence="2 5" key="1">
    <citation type="journal article" date="2015" name="Genome Announc.">
        <title>Complete Genome Sequence of the Nitrogen-Fixing and Solvent-Producing Clostridium pasteurianum DSM 525.</title>
        <authorList>
            <person name="Poehlein A."/>
            <person name="Grosse-Honebrink A."/>
            <person name="Zhang Y."/>
            <person name="Minton N.P."/>
            <person name="Daniel R."/>
        </authorList>
    </citation>
    <scope>NUCLEOTIDE SEQUENCE [LARGE SCALE GENOMIC DNA]</scope>
    <source>
        <strain evidence="2">DSM 525</strain>
        <strain evidence="5">DSM 525 / ATCC 6013</strain>
    </source>
</reference>
<reference evidence="3" key="2">
    <citation type="submission" date="2015-10" db="EMBL/GenBank/DDBJ databases">
        <title>Improved Draft Genome Sequence of Clostridium pasteurianum Strain ATCC 6013 (DSM 525) Using a Hybrid Next-Generation Sequencing Approach.</title>
        <authorList>
            <person name="Pyne M.E."/>
            <person name="Utturkar S.M."/>
            <person name="Brown S.D."/>
            <person name="Moo-Young M."/>
            <person name="Chung D.A."/>
            <person name="Chou P.C."/>
        </authorList>
    </citation>
    <scope>NUCLEOTIDE SEQUENCE</scope>
    <source>
        <strain evidence="3">ATCC 6013</strain>
    </source>
</reference>
<dbReference type="EMBL" id="CP009268">
    <property type="protein sequence ID" value="AJA50681.1"/>
    <property type="molecule type" value="Genomic_DNA"/>
</dbReference>
<dbReference type="Proteomes" id="UP000028042">
    <property type="component" value="Unassembled WGS sequence"/>
</dbReference>
<protein>
    <submittedName>
        <fullName evidence="2">Uncharacterized protein</fullName>
    </submittedName>
</protein>
<evidence type="ECO:0000256" key="1">
    <source>
        <dbReference type="SAM" id="MobiDB-lite"/>
    </source>
</evidence>
<feature type="region of interest" description="Disordered" evidence="1">
    <location>
        <begin position="1"/>
        <end position="20"/>
    </location>
</feature>
<name>A0A0H3J459_CLOPA</name>
<dbReference type="Gene3D" id="1.10.10.60">
    <property type="entry name" value="Homeodomain-like"/>
    <property type="match status" value="1"/>
</dbReference>
<evidence type="ECO:0000313" key="2">
    <source>
        <dbReference type="EMBL" id="AJA50681.1"/>
    </source>
</evidence>
<dbReference type="KEGG" id="cpat:CLPA_c05930"/>
<dbReference type="PATRIC" id="fig|1262449.3.peg.491"/>
<dbReference type="AlphaFoldDB" id="A0A0H3J459"/>
<gene>
    <name evidence="2" type="ORF">CLPA_c05930</name>
    <name evidence="3" type="ORF">CP6013_02556</name>
</gene>
<reference evidence="3 4" key="3">
    <citation type="journal article" name="Genome Announc.">
        <title>Improved Draft Genome Sequence of Clostridium pasteurianum Strain ATCC 6013 (DSM 525) Using a Hybrid Next-Generation Sequencing Approach.</title>
        <authorList>
            <person name="Pyne M.E."/>
            <person name="Utturkar S."/>
            <person name="Brown S.D."/>
            <person name="Moo-Young M."/>
            <person name="Chung D.A."/>
            <person name="Chou C.P."/>
        </authorList>
    </citation>
    <scope>NUCLEOTIDE SEQUENCE [LARGE SCALE GENOMIC DNA]</scope>
    <source>
        <strain evidence="3 4">ATCC 6013</strain>
    </source>
</reference>
<proteinExistence type="predicted"/>
<sequence length="39" mass="4479">MEAEIKEIIDSEDKKNPYTDEEIAKQIGVVRDSNSIQKN</sequence>
<evidence type="ECO:0000313" key="4">
    <source>
        <dbReference type="Proteomes" id="UP000028042"/>
    </source>
</evidence>
<evidence type="ECO:0000313" key="3">
    <source>
        <dbReference type="EMBL" id="KRU13308.1"/>
    </source>
</evidence>
<accession>A0A0H3J459</accession>
<evidence type="ECO:0000313" key="5">
    <source>
        <dbReference type="Proteomes" id="UP000030905"/>
    </source>
</evidence>